<dbReference type="HOGENOM" id="CLU_1256376_0_0_1"/>
<dbReference type="AlphaFoldDB" id="C4VC19"/>
<accession>C4VC19</accession>
<proteinExistence type="predicted"/>
<dbReference type="VEuPathDB" id="MicrosporidiaDB:NCER_102459"/>
<gene>
    <name evidence="1" type="ORF">NCER_102459</name>
</gene>
<sequence length="219" mass="25392">MFLISRQEIFKLLLAHVLSSKPNFKKSLLAEILFQLTVIDKGTMENLLQRKNLLNLQSWKEKVDDEFLAPLLGLTNMFPFHNTLIRYLFVILFAEMNSLEKDCKEIKDFLSACRPDCEKHLVDFLKNLPSQADHSLAKDSLATSSGRFSFLHKIILATSSNYERSFANYVYQRLSVQCKKIMNFYVNPTRRIKGKEKEQIAALYEKMKLIVAKSLDETS</sequence>
<evidence type="ECO:0000313" key="2">
    <source>
        <dbReference type="Proteomes" id="UP000009082"/>
    </source>
</evidence>
<reference evidence="1 2" key="1">
    <citation type="journal article" date="2009" name="PLoS Pathog.">
        <title>Genomic analyses of the microsporidian Nosema ceranae, an emergent pathogen of honey bees.</title>
        <authorList>
            <person name="Cornman R.S."/>
            <person name="Chen Y.P."/>
            <person name="Schatz M.C."/>
            <person name="Street C."/>
            <person name="Zhao Y."/>
            <person name="Desany B."/>
            <person name="Egholm M."/>
            <person name="Hutchison S."/>
            <person name="Pettis J.S."/>
            <person name="Lipkin W.I."/>
            <person name="Evans J.D."/>
        </authorList>
    </citation>
    <scope>NUCLEOTIDE SEQUENCE [LARGE SCALE GENOMIC DNA]</scope>
    <source>
        <strain evidence="1 2">BRL01</strain>
    </source>
</reference>
<protein>
    <submittedName>
        <fullName evidence="1">Uncharacterized protein</fullName>
    </submittedName>
</protein>
<dbReference type="InParanoid" id="C4VC19"/>
<dbReference type="KEGG" id="nce:NCER_102459"/>
<name>C4VC19_VAIC1</name>
<organism evidence="1 2">
    <name type="scientific">Vairimorpha ceranae (strain BRL01)</name>
    <name type="common">Microsporidian parasite</name>
    <name type="synonym">Nosema ceranae</name>
    <dbReference type="NCBI Taxonomy" id="578460"/>
    <lineage>
        <taxon>Eukaryota</taxon>
        <taxon>Fungi</taxon>
        <taxon>Fungi incertae sedis</taxon>
        <taxon>Microsporidia</taxon>
        <taxon>Nosematidae</taxon>
        <taxon>Vairimorpha</taxon>
    </lineage>
</organism>
<dbReference type="EMBL" id="ACOL01001605">
    <property type="protein sequence ID" value="EEQ81233.1"/>
    <property type="molecule type" value="Genomic_DNA"/>
</dbReference>
<dbReference type="Proteomes" id="UP000009082">
    <property type="component" value="Unassembled WGS sequence"/>
</dbReference>
<comment type="caution">
    <text evidence="1">The sequence shown here is derived from an EMBL/GenBank/DDBJ whole genome shotgun (WGS) entry which is preliminary data.</text>
</comment>
<evidence type="ECO:0000313" key="1">
    <source>
        <dbReference type="EMBL" id="EEQ81233.1"/>
    </source>
</evidence>